<keyword evidence="3" id="KW-1185">Reference proteome</keyword>
<accession>A0AAW9NDX7</accession>
<feature type="signal peptide" evidence="1">
    <location>
        <begin position="1"/>
        <end position="21"/>
    </location>
</feature>
<protein>
    <recommendedName>
        <fullName evidence="4">DUF5780 domain-containing protein</fullName>
    </recommendedName>
</protein>
<dbReference type="RefSeq" id="WP_367407311.1">
    <property type="nucleotide sequence ID" value="NZ_JARNBH010000016.1"/>
</dbReference>
<evidence type="ECO:0008006" key="4">
    <source>
        <dbReference type="Google" id="ProtNLM"/>
    </source>
</evidence>
<sequence length="220" mass="25485">MKKASLVLFSILLLGVLGCEALNTENKKANSDDKIVKEDEEKIVKEDEEVKSLYTIDSYMKSVEENLEAKSETLISNIKELHKYTIYSKVELLDFVAFVDDPSEFNLSITMFSMDRQANEVFNEGKDSIIFAGSLGMIENVRYTHLLGNQTEDFWDFYEKNEKEINLAEKQAFATWVADCWKKADGQAILLPAYFSLHDDYESFDLKKNQWVTDDEKWSY</sequence>
<organism evidence="2 3">
    <name type="scientific">Peribacillus castrilensis</name>
    <dbReference type="NCBI Taxonomy" id="2897690"/>
    <lineage>
        <taxon>Bacteria</taxon>
        <taxon>Bacillati</taxon>
        <taxon>Bacillota</taxon>
        <taxon>Bacilli</taxon>
        <taxon>Bacillales</taxon>
        <taxon>Bacillaceae</taxon>
        <taxon>Peribacillus</taxon>
    </lineage>
</organism>
<proteinExistence type="predicted"/>
<feature type="chain" id="PRO_5043981796" description="DUF5780 domain-containing protein" evidence="1">
    <location>
        <begin position="22"/>
        <end position="220"/>
    </location>
</feature>
<evidence type="ECO:0000313" key="2">
    <source>
        <dbReference type="EMBL" id="MEC0274865.1"/>
    </source>
</evidence>
<dbReference type="AlphaFoldDB" id="A0AAW9NDX7"/>
<gene>
    <name evidence="2" type="ORF">P4706_17570</name>
</gene>
<reference evidence="2 3" key="1">
    <citation type="submission" date="2023-03" db="EMBL/GenBank/DDBJ databases">
        <title>Bacillus Genome Sequencing.</title>
        <authorList>
            <person name="Dunlap C."/>
        </authorList>
    </citation>
    <scope>NUCLEOTIDE SEQUENCE [LARGE SCALE GENOMIC DNA]</scope>
    <source>
        <strain evidence="2 3">B-41290</strain>
    </source>
</reference>
<evidence type="ECO:0000313" key="3">
    <source>
        <dbReference type="Proteomes" id="UP001307168"/>
    </source>
</evidence>
<evidence type="ECO:0000256" key="1">
    <source>
        <dbReference type="SAM" id="SignalP"/>
    </source>
</evidence>
<name>A0AAW9NDX7_9BACI</name>
<comment type="caution">
    <text evidence="2">The sequence shown here is derived from an EMBL/GenBank/DDBJ whole genome shotgun (WGS) entry which is preliminary data.</text>
</comment>
<dbReference type="PROSITE" id="PS51257">
    <property type="entry name" value="PROKAR_LIPOPROTEIN"/>
    <property type="match status" value="1"/>
</dbReference>
<dbReference type="EMBL" id="JARNBH010000016">
    <property type="protein sequence ID" value="MEC0274865.1"/>
    <property type="molecule type" value="Genomic_DNA"/>
</dbReference>
<keyword evidence="1" id="KW-0732">Signal</keyword>
<dbReference type="Proteomes" id="UP001307168">
    <property type="component" value="Unassembled WGS sequence"/>
</dbReference>